<evidence type="ECO:0000313" key="2">
    <source>
        <dbReference type="Proteomes" id="UP001152531"/>
    </source>
</evidence>
<gene>
    <name evidence="1" type="ORF">CLIB1444_05S02124</name>
</gene>
<reference evidence="1" key="1">
    <citation type="submission" date="2022-06" db="EMBL/GenBank/DDBJ databases">
        <authorList>
            <person name="Legras J.-L."/>
            <person name="Devillers H."/>
            <person name="Grondin C."/>
        </authorList>
    </citation>
    <scope>NUCLEOTIDE SEQUENCE</scope>
    <source>
        <strain evidence="1">CLIB 1444</strain>
    </source>
</reference>
<evidence type="ECO:0000313" key="1">
    <source>
        <dbReference type="EMBL" id="CAH6721035.1"/>
    </source>
</evidence>
<proteinExistence type="predicted"/>
<name>A0ACA9Y801_9ASCO</name>
<sequence>MKIVDQEEKDAHLNHIIGEGAKGLFYGSLISCGLFGYLKYRQPVRFRQFNASIKTALFVMPSISMAAFFADQGGVQFDRSLHTSEYENNKIMEEYRVWNNLSTSDKFFHSLNEHKYKIIIGTWVGSLYGSWVIVNRDKIMTVTQKAVQARMYAQGITIILLLGTILLSMKEAEILKKQPKAVPEWQKILQEKEAEAKQKIALEKKIKAQRAQNLADN</sequence>
<accession>A0ACA9Y801</accession>
<dbReference type="EMBL" id="CALSDN010000005">
    <property type="protein sequence ID" value="CAH6721035.1"/>
    <property type="molecule type" value="Genomic_DNA"/>
</dbReference>
<organism evidence="1 2">
    <name type="scientific">[Candida] jaroonii</name>
    <dbReference type="NCBI Taxonomy" id="467808"/>
    <lineage>
        <taxon>Eukaryota</taxon>
        <taxon>Fungi</taxon>
        <taxon>Dikarya</taxon>
        <taxon>Ascomycota</taxon>
        <taxon>Saccharomycotina</taxon>
        <taxon>Pichiomycetes</taxon>
        <taxon>Debaryomycetaceae</taxon>
        <taxon>Yamadazyma</taxon>
    </lineage>
</organism>
<keyword evidence="2" id="KW-1185">Reference proteome</keyword>
<comment type="caution">
    <text evidence="1">The sequence shown here is derived from an EMBL/GenBank/DDBJ whole genome shotgun (WGS) entry which is preliminary data.</text>
</comment>
<dbReference type="Proteomes" id="UP001152531">
    <property type="component" value="Unassembled WGS sequence"/>
</dbReference>
<protein>
    <submittedName>
        <fullName evidence="1">Respiratory supercomplex factor 2, mitochondrial</fullName>
    </submittedName>
</protein>